<gene>
    <name evidence="2" type="ORF">BWP39_13030</name>
</gene>
<sequence>MTFPNLPTVFETERLIIRSPQPGDGPNLFDAVVDALADLRQFPASLPWAMETPSVDTSESYCVASSESFQARKDFPFLFIDKTSHIVVGSGGLHRPRWAVPAFELGFWGRSPLVGRGLFSEAADALVNFAFAHFDAKRVEAICDDLNVRSIRVCERIGMQLEGVLRHERRAPDGSLRNTRIYSKCERTETTCKK</sequence>
<comment type="caution">
    <text evidence="2">The sequence shown here is derived from an EMBL/GenBank/DDBJ whole genome shotgun (WGS) entry which is preliminary data.</text>
</comment>
<evidence type="ECO:0000313" key="2">
    <source>
        <dbReference type="EMBL" id="PCE25445.1"/>
    </source>
</evidence>
<dbReference type="SUPFAM" id="SSF55729">
    <property type="entry name" value="Acyl-CoA N-acyltransferases (Nat)"/>
    <property type="match status" value="1"/>
</dbReference>
<dbReference type="PANTHER" id="PTHR43441">
    <property type="entry name" value="RIBOSOMAL-PROTEIN-SERINE ACETYLTRANSFERASE"/>
    <property type="match status" value="1"/>
</dbReference>
<dbReference type="GO" id="GO:1990189">
    <property type="term" value="F:protein N-terminal-serine acetyltransferase activity"/>
    <property type="evidence" value="ECO:0007669"/>
    <property type="project" value="TreeGrafter"/>
</dbReference>
<dbReference type="GO" id="GO:0005737">
    <property type="term" value="C:cytoplasm"/>
    <property type="evidence" value="ECO:0007669"/>
    <property type="project" value="TreeGrafter"/>
</dbReference>
<dbReference type="InterPro" id="IPR051908">
    <property type="entry name" value="Ribosomal_N-acetyltransferase"/>
</dbReference>
<dbReference type="PANTHER" id="PTHR43441:SF3">
    <property type="entry name" value="ACETYLTRANSFERASE"/>
    <property type="match status" value="1"/>
</dbReference>
<proteinExistence type="predicted"/>
<dbReference type="OrthoDB" id="8913805at2"/>
<name>A0A2A4EX58_9BURK</name>
<dbReference type="Pfam" id="PF13302">
    <property type="entry name" value="Acetyltransf_3"/>
    <property type="match status" value="1"/>
</dbReference>
<evidence type="ECO:0000259" key="1">
    <source>
        <dbReference type="PROSITE" id="PS51186"/>
    </source>
</evidence>
<dbReference type="InterPro" id="IPR000182">
    <property type="entry name" value="GNAT_dom"/>
</dbReference>
<accession>A0A2A4EX58</accession>
<dbReference type="Gene3D" id="3.40.630.30">
    <property type="match status" value="1"/>
</dbReference>
<organism evidence="2 3">
    <name type="scientific">Paraburkholderia acidicola</name>
    <dbReference type="NCBI Taxonomy" id="1912599"/>
    <lineage>
        <taxon>Bacteria</taxon>
        <taxon>Pseudomonadati</taxon>
        <taxon>Pseudomonadota</taxon>
        <taxon>Betaproteobacteria</taxon>
        <taxon>Burkholderiales</taxon>
        <taxon>Burkholderiaceae</taxon>
        <taxon>Paraburkholderia</taxon>
    </lineage>
</organism>
<reference evidence="2 3" key="1">
    <citation type="submission" date="2017-01" db="EMBL/GenBank/DDBJ databases">
        <title>Whole-Genome Shotgun Sequencing of Two beta-Proteobacterial Species in Search of the Bulgecin Biosynthetic Cluster.</title>
        <authorList>
            <person name="Horsman M.E."/>
            <person name="Marous D.R."/>
            <person name="Li R."/>
            <person name="Oliver R.A."/>
            <person name="Byun B."/>
            <person name="Emrich S.J."/>
            <person name="Boggess B."/>
            <person name="Townsend C.A."/>
            <person name="Mobashery S."/>
        </authorList>
    </citation>
    <scope>NUCLEOTIDE SEQUENCE [LARGE SCALE GENOMIC DNA]</scope>
    <source>
        <strain evidence="2 3">ATCC 31363</strain>
    </source>
</reference>
<dbReference type="GO" id="GO:0008999">
    <property type="term" value="F:protein-N-terminal-alanine acetyltransferase activity"/>
    <property type="evidence" value="ECO:0007669"/>
    <property type="project" value="TreeGrafter"/>
</dbReference>
<dbReference type="InterPro" id="IPR016181">
    <property type="entry name" value="Acyl_CoA_acyltransferase"/>
</dbReference>
<protein>
    <recommendedName>
        <fullName evidence="1">N-acetyltransferase domain-containing protein</fullName>
    </recommendedName>
</protein>
<evidence type="ECO:0000313" key="3">
    <source>
        <dbReference type="Proteomes" id="UP000218022"/>
    </source>
</evidence>
<dbReference type="Proteomes" id="UP000218022">
    <property type="component" value="Unassembled WGS sequence"/>
</dbReference>
<dbReference type="AlphaFoldDB" id="A0A2A4EX58"/>
<feature type="domain" description="N-acetyltransferase" evidence="1">
    <location>
        <begin position="15"/>
        <end position="181"/>
    </location>
</feature>
<dbReference type="PROSITE" id="PS51186">
    <property type="entry name" value="GNAT"/>
    <property type="match status" value="1"/>
</dbReference>
<dbReference type="RefSeq" id="WP_157915143.1">
    <property type="nucleotide sequence ID" value="NZ_MTZV01000004.1"/>
</dbReference>
<dbReference type="EMBL" id="MTZV01000004">
    <property type="protein sequence ID" value="PCE25445.1"/>
    <property type="molecule type" value="Genomic_DNA"/>
</dbReference>